<feature type="signal peptide" evidence="4">
    <location>
        <begin position="1"/>
        <end position="20"/>
    </location>
</feature>
<evidence type="ECO:0000313" key="6">
    <source>
        <dbReference type="EMBL" id="PVZ94878.1"/>
    </source>
</evidence>
<dbReference type="GO" id="GO:0004553">
    <property type="term" value="F:hydrolase activity, hydrolyzing O-glycosyl compounds"/>
    <property type="evidence" value="ECO:0007669"/>
    <property type="project" value="InterPro"/>
</dbReference>
<dbReference type="InterPro" id="IPR036962">
    <property type="entry name" value="Glyco_hydro_3_N_sf"/>
</dbReference>
<organism evidence="6 7">
    <name type="scientific">Amnibacterium flavum</name>
    <dbReference type="NCBI Taxonomy" id="2173173"/>
    <lineage>
        <taxon>Bacteria</taxon>
        <taxon>Bacillati</taxon>
        <taxon>Actinomycetota</taxon>
        <taxon>Actinomycetes</taxon>
        <taxon>Micrococcales</taxon>
        <taxon>Microbacteriaceae</taxon>
        <taxon>Amnibacterium</taxon>
    </lineage>
</organism>
<dbReference type="EMBL" id="QEOP01000002">
    <property type="protein sequence ID" value="PVZ94878.1"/>
    <property type="molecule type" value="Genomic_DNA"/>
</dbReference>
<evidence type="ECO:0000313" key="7">
    <source>
        <dbReference type="Proteomes" id="UP000244893"/>
    </source>
</evidence>
<reference evidence="6 7" key="1">
    <citation type="submission" date="2018-05" db="EMBL/GenBank/DDBJ databases">
        <title>Amnibacterium sp. M8JJ-5, whole genome shotgun sequence.</title>
        <authorList>
            <person name="Tuo L."/>
        </authorList>
    </citation>
    <scope>NUCLEOTIDE SEQUENCE [LARGE SCALE GENOMIC DNA]</scope>
    <source>
        <strain evidence="6 7">M8JJ-5</strain>
    </source>
</reference>
<gene>
    <name evidence="6" type="ORF">DDQ50_10010</name>
</gene>
<evidence type="ECO:0000256" key="3">
    <source>
        <dbReference type="ARBA" id="ARBA00023295"/>
    </source>
</evidence>
<evidence type="ECO:0000256" key="4">
    <source>
        <dbReference type="SAM" id="SignalP"/>
    </source>
</evidence>
<comment type="similarity">
    <text evidence="1">Belongs to the glycosyl hydrolase 3 family.</text>
</comment>
<dbReference type="Proteomes" id="UP000244893">
    <property type="component" value="Unassembled WGS sequence"/>
</dbReference>
<evidence type="ECO:0000259" key="5">
    <source>
        <dbReference type="Pfam" id="PF00933"/>
    </source>
</evidence>
<dbReference type="OrthoDB" id="9805821at2"/>
<keyword evidence="7" id="KW-1185">Reference proteome</keyword>
<protein>
    <submittedName>
        <fullName evidence="6">Glycosyl hydrolase family 3</fullName>
    </submittedName>
</protein>
<keyword evidence="2 6" id="KW-0378">Hydrolase</keyword>
<comment type="caution">
    <text evidence="6">The sequence shown here is derived from an EMBL/GenBank/DDBJ whole genome shotgun (WGS) entry which is preliminary data.</text>
</comment>
<dbReference type="GO" id="GO:0005975">
    <property type="term" value="P:carbohydrate metabolic process"/>
    <property type="evidence" value="ECO:0007669"/>
    <property type="project" value="InterPro"/>
</dbReference>
<evidence type="ECO:0000256" key="2">
    <source>
        <dbReference type="ARBA" id="ARBA00022801"/>
    </source>
</evidence>
<dbReference type="GO" id="GO:0009254">
    <property type="term" value="P:peptidoglycan turnover"/>
    <property type="evidence" value="ECO:0007669"/>
    <property type="project" value="TreeGrafter"/>
</dbReference>
<dbReference type="AlphaFoldDB" id="A0A2V1HQS8"/>
<feature type="domain" description="Glycoside hydrolase family 3 N-terminal" evidence="5">
    <location>
        <begin position="53"/>
        <end position="372"/>
    </location>
</feature>
<name>A0A2V1HQS8_9MICO</name>
<keyword evidence="4" id="KW-0732">Signal</keyword>
<dbReference type="InterPro" id="IPR017853">
    <property type="entry name" value="GH"/>
</dbReference>
<dbReference type="PANTHER" id="PTHR30480:SF16">
    <property type="entry name" value="GLYCOSIDE HYDROLASE FAMILY 3 DOMAIN PROTEIN"/>
    <property type="match status" value="1"/>
</dbReference>
<evidence type="ECO:0000256" key="1">
    <source>
        <dbReference type="ARBA" id="ARBA00005336"/>
    </source>
</evidence>
<dbReference type="InterPro" id="IPR001764">
    <property type="entry name" value="Glyco_hydro_3_N"/>
</dbReference>
<proteinExistence type="inferred from homology"/>
<dbReference type="InterPro" id="IPR050226">
    <property type="entry name" value="NagZ_Beta-hexosaminidase"/>
</dbReference>
<dbReference type="Pfam" id="PF00933">
    <property type="entry name" value="Glyco_hydro_3"/>
    <property type="match status" value="1"/>
</dbReference>
<dbReference type="SUPFAM" id="SSF51445">
    <property type="entry name" value="(Trans)glycosidases"/>
    <property type="match status" value="1"/>
</dbReference>
<sequence>MLAVALSSALAACAAPTAEAPRPTTTPSVTASPELAVDPVEAEIEERLAAMSTRDKIASLLMLHQPGTDGTALAEFMRSTGAGGFIVMGDNVGGSVDVLAGTTAALAVDPALPPLIGIDEEGGIVARLDEDTLPAAEQLKTEAPDATKAAFAARADLVHRGGANLNFGIVADMTGDPDSFIFDRVYGSTPEDTAARVEQAVAGERGLVASTLKHFPGHGRSEADSHSEIPVTDVGYDEWRVTDAVPFERGVAAGAEAVMFGHLAYTSVDGQPASLSPRWHEILRTELHFDGLAVTDDMLMLQHTDLPEFQDPVENGIRAISAGNDVLVYVLAADPSVSGVDPYALIDGLTAAADSGRILPEVLDEAARRVLAARIALR</sequence>
<dbReference type="Gene3D" id="3.20.20.300">
    <property type="entry name" value="Glycoside hydrolase, family 3, N-terminal domain"/>
    <property type="match status" value="1"/>
</dbReference>
<keyword evidence="3" id="KW-0326">Glycosidase</keyword>
<accession>A0A2V1HQS8</accession>
<dbReference type="PANTHER" id="PTHR30480">
    <property type="entry name" value="BETA-HEXOSAMINIDASE-RELATED"/>
    <property type="match status" value="1"/>
</dbReference>
<feature type="chain" id="PRO_5016031137" evidence="4">
    <location>
        <begin position="21"/>
        <end position="378"/>
    </location>
</feature>